<accession>A0A1C2I6T1</accession>
<dbReference type="InterPro" id="IPR011010">
    <property type="entry name" value="DNA_brk_join_enz"/>
</dbReference>
<dbReference type="Gene3D" id="1.10.150.130">
    <property type="match status" value="1"/>
</dbReference>
<evidence type="ECO:0000259" key="6">
    <source>
        <dbReference type="PROSITE" id="PS51898"/>
    </source>
</evidence>
<evidence type="ECO:0000256" key="2">
    <source>
        <dbReference type="ARBA" id="ARBA00022908"/>
    </source>
</evidence>
<dbReference type="EMBL" id="LWSA01000119">
    <property type="protein sequence ID" value="OCX73034.1"/>
    <property type="molecule type" value="Genomic_DNA"/>
</dbReference>
<dbReference type="AlphaFoldDB" id="A0A1C2I6T1"/>
<dbReference type="InterPro" id="IPR053876">
    <property type="entry name" value="Phage_int_M"/>
</dbReference>
<dbReference type="GO" id="GO:0006310">
    <property type="term" value="P:DNA recombination"/>
    <property type="evidence" value="ECO:0007669"/>
    <property type="project" value="UniProtKB-KW"/>
</dbReference>
<sequence>MAIHNLDDTTLRNAKEGVYSDGGNLYLRVRKSGSKAWVFRHKVDGKPREIGVGPYPAKSLKDARRDAAKMRAAIANGTDPAHVITPPVIAEKKTFKELAEDHIAAKSVEWRNEKHAWQWSRTLEMFVFPTIGRLTPDKITDDHILRILTPIWTTKTETATRVRQRIEAVMSRAITLKMRDRSEGNPAAWKDHLEHLLPAPKKIQKVEHHPAIAHGDLSALLSQLRTVESVGSLCLQFISMTAVRSGEARGTTWEEFDLLNKTWTIPASRMKMKKPHIVPLSAPAMAILRHMMQVGTDHVFASPTKPRQPISDIGVITTLHRIRPDVTVHGMRSAFRDWCSEETNFPREVVEMSLAHAIENKTEEAYFRSDLLEKRRALMDAWAVYLVGAEVSPLKQVV</sequence>
<dbReference type="Pfam" id="PF00589">
    <property type="entry name" value="Phage_integrase"/>
    <property type="match status" value="1"/>
</dbReference>
<evidence type="ECO:0000256" key="5">
    <source>
        <dbReference type="PROSITE-ProRule" id="PRU01248"/>
    </source>
</evidence>
<reference evidence="8 9" key="1">
    <citation type="journal article" date="2016" name="Int. J. Mol. Sci.">
        <title>Comparative genomics of the extreme acidophile Acidithiobacillus thiooxidans reveals intraspecific divergence and niche adaptation.</title>
        <authorList>
            <person name="Zhang X."/>
            <person name="Feng X."/>
            <person name="Tao J."/>
            <person name="Ma L."/>
            <person name="Xiao Y."/>
            <person name="Liang Y."/>
            <person name="Liu X."/>
            <person name="Yin H."/>
        </authorList>
    </citation>
    <scope>NUCLEOTIDE SEQUENCE [LARGE SCALE GENOMIC DNA]</scope>
    <source>
        <strain evidence="8 9">A02</strain>
    </source>
</reference>
<proteinExistence type="inferred from homology"/>
<evidence type="ECO:0000313" key="8">
    <source>
        <dbReference type="EMBL" id="OCX73034.1"/>
    </source>
</evidence>
<evidence type="ECO:0000259" key="7">
    <source>
        <dbReference type="PROSITE" id="PS51900"/>
    </source>
</evidence>
<evidence type="ECO:0000256" key="4">
    <source>
        <dbReference type="ARBA" id="ARBA00023172"/>
    </source>
</evidence>
<dbReference type="CDD" id="cd00801">
    <property type="entry name" value="INT_P4_C"/>
    <property type="match status" value="1"/>
</dbReference>
<dbReference type="Gene3D" id="1.10.443.10">
    <property type="entry name" value="Intergrase catalytic core"/>
    <property type="match status" value="1"/>
</dbReference>
<dbReference type="InterPro" id="IPR010998">
    <property type="entry name" value="Integrase_recombinase_N"/>
</dbReference>
<dbReference type="Pfam" id="PF22022">
    <property type="entry name" value="Phage_int_M"/>
    <property type="match status" value="1"/>
</dbReference>
<dbReference type="InterPro" id="IPR050808">
    <property type="entry name" value="Phage_Integrase"/>
</dbReference>
<feature type="domain" description="Tyr recombinase" evidence="6">
    <location>
        <begin position="207"/>
        <end position="379"/>
    </location>
</feature>
<dbReference type="InterPro" id="IPR044068">
    <property type="entry name" value="CB"/>
</dbReference>
<name>A0A1C2I6T1_ACITH</name>
<dbReference type="GO" id="GO:0003677">
    <property type="term" value="F:DNA binding"/>
    <property type="evidence" value="ECO:0007669"/>
    <property type="project" value="UniProtKB-UniRule"/>
</dbReference>
<dbReference type="InterPro" id="IPR013762">
    <property type="entry name" value="Integrase-like_cat_sf"/>
</dbReference>
<gene>
    <name evidence="8" type="ORF">A6P07_09045</name>
</gene>
<dbReference type="PROSITE" id="PS51900">
    <property type="entry name" value="CB"/>
    <property type="match status" value="1"/>
</dbReference>
<protein>
    <recommendedName>
        <fullName evidence="10">Integrase</fullName>
    </recommendedName>
</protein>
<dbReference type="PROSITE" id="PS51898">
    <property type="entry name" value="TYR_RECOMBINASE"/>
    <property type="match status" value="1"/>
</dbReference>
<dbReference type="InterPro" id="IPR025166">
    <property type="entry name" value="Integrase_DNA_bind_dom"/>
</dbReference>
<keyword evidence="3 5" id="KW-0238">DNA-binding</keyword>
<comment type="caution">
    <text evidence="8">The sequence shown here is derived from an EMBL/GenBank/DDBJ whole genome shotgun (WGS) entry which is preliminary data.</text>
</comment>
<dbReference type="PANTHER" id="PTHR30629:SF2">
    <property type="entry name" value="PROPHAGE INTEGRASE INTS-RELATED"/>
    <property type="match status" value="1"/>
</dbReference>
<dbReference type="PANTHER" id="PTHR30629">
    <property type="entry name" value="PROPHAGE INTEGRASE"/>
    <property type="match status" value="1"/>
</dbReference>
<evidence type="ECO:0000256" key="3">
    <source>
        <dbReference type="ARBA" id="ARBA00023125"/>
    </source>
</evidence>
<dbReference type="Gene3D" id="3.30.160.390">
    <property type="entry name" value="Integrase, DNA-binding domain"/>
    <property type="match status" value="1"/>
</dbReference>
<evidence type="ECO:0000256" key="1">
    <source>
        <dbReference type="ARBA" id="ARBA00008857"/>
    </source>
</evidence>
<dbReference type="InterPro" id="IPR038488">
    <property type="entry name" value="Integrase_DNA-bd_sf"/>
</dbReference>
<feature type="domain" description="Core-binding (CB)" evidence="7">
    <location>
        <begin position="93"/>
        <end position="174"/>
    </location>
</feature>
<organism evidence="8 9">
    <name type="scientific">Acidithiobacillus thiooxidans</name>
    <name type="common">Thiobacillus thiooxidans</name>
    <dbReference type="NCBI Taxonomy" id="930"/>
    <lineage>
        <taxon>Bacteria</taxon>
        <taxon>Pseudomonadati</taxon>
        <taxon>Pseudomonadota</taxon>
        <taxon>Acidithiobacillia</taxon>
        <taxon>Acidithiobacillales</taxon>
        <taxon>Acidithiobacillaceae</taxon>
        <taxon>Acidithiobacillus</taxon>
    </lineage>
</organism>
<comment type="similarity">
    <text evidence="1">Belongs to the 'phage' integrase family.</text>
</comment>
<evidence type="ECO:0008006" key="10">
    <source>
        <dbReference type="Google" id="ProtNLM"/>
    </source>
</evidence>
<dbReference type="InterPro" id="IPR002104">
    <property type="entry name" value="Integrase_catalytic"/>
</dbReference>
<dbReference type="Proteomes" id="UP000094893">
    <property type="component" value="Unassembled WGS sequence"/>
</dbReference>
<keyword evidence="2" id="KW-0229">DNA integration</keyword>
<dbReference type="GO" id="GO:0015074">
    <property type="term" value="P:DNA integration"/>
    <property type="evidence" value="ECO:0007669"/>
    <property type="project" value="UniProtKB-KW"/>
</dbReference>
<dbReference type="RefSeq" id="WP_024895279.1">
    <property type="nucleotide sequence ID" value="NZ_DAIAWO010000114.1"/>
</dbReference>
<evidence type="ECO:0000313" key="9">
    <source>
        <dbReference type="Proteomes" id="UP000094893"/>
    </source>
</evidence>
<dbReference type="Pfam" id="PF13356">
    <property type="entry name" value="Arm-DNA-bind_3"/>
    <property type="match status" value="1"/>
</dbReference>
<keyword evidence="4" id="KW-0233">DNA recombination</keyword>
<dbReference type="SUPFAM" id="SSF56349">
    <property type="entry name" value="DNA breaking-rejoining enzymes"/>
    <property type="match status" value="1"/>
</dbReference>